<accession>A0A0C3QPF0</accession>
<gene>
    <name evidence="3" type="ORF">M407DRAFT_70802</name>
</gene>
<dbReference type="InterPro" id="IPR002347">
    <property type="entry name" value="SDR_fam"/>
</dbReference>
<dbReference type="EMBL" id="KN822985">
    <property type="protein sequence ID" value="KIO29194.1"/>
    <property type="molecule type" value="Genomic_DNA"/>
</dbReference>
<dbReference type="STRING" id="1051891.A0A0C3QPF0"/>
<dbReference type="Pfam" id="PF00106">
    <property type="entry name" value="adh_short"/>
    <property type="match status" value="1"/>
</dbReference>
<dbReference type="SUPFAM" id="SSF51735">
    <property type="entry name" value="NAD(P)-binding Rossmann-fold domains"/>
    <property type="match status" value="1"/>
</dbReference>
<dbReference type="PANTHER" id="PTHR43157">
    <property type="entry name" value="PHOSPHATIDYLINOSITOL-GLYCAN BIOSYNTHESIS CLASS F PROTEIN-RELATED"/>
    <property type="match status" value="1"/>
</dbReference>
<dbReference type="Proteomes" id="UP000054248">
    <property type="component" value="Unassembled WGS sequence"/>
</dbReference>
<dbReference type="OrthoDB" id="191139at2759"/>
<reference evidence="3 4" key="1">
    <citation type="submission" date="2014-04" db="EMBL/GenBank/DDBJ databases">
        <authorList>
            <consortium name="DOE Joint Genome Institute"/>
            <person name="Kuo A."/>
            <person name="Girlanda M."/>
            <person name="Perotto S."/>
            <person name="Kohler A."/>
            <person name="Nagy L.G."/>
            <person name="Floudas D."/>
            <person name="Copeland A."/>
            <person name="Barry K.W."/>
            <person name="Cichocki N."/>
            <person name="Veneault-Fourrey C."/>
            <person name="LaButti K."/>
            <person name="Lindquist E.A."/>
            <person name="Lipzen A."/>
            <person name="Lundell T."/>
            <person name="Morin E."/>
            <person name="Murat C."/>
            <person name="Sun H."/>
            <person name="Tunlid A."/>
            <person name="Henrissat B."/>
            <person name="Grigoriev I.V."/>
            <person name="Hibbett D.S."/>
            <person name="Martin F."/>
            <person name="Nordberg H.P."/>
            <person name="Cantor M.N."/>
            <person name="Hua S.X."/>
        </authorList>
    </citation>
    <scope>NUCLEOTIDE SEQUENCE [LARGE SCALE GENOMIC DNA]</scope>
    <source>
        <strain evidence="3 4">MUT 4182</strain>
    </source>
</reference>
<dbReference type="Gene3D" id="3.40.50.720">
    <property type="entry name" value="NAD(P)-binding Rossmann-like Domain"/>
    <property type="match status" value="1"/>
</dbReference>
<protein>
    <recommendedName>
        <fullName evidence="5">NAD(P)-binding protein</fullName>
    </recommendedName>
</protein>
<proteinExistence type="predicted"/>
<dbReference type="InterPro" id="IPR036291">
    <property type="entry name" value="NAD(P)-bd_dom_sf"/>
</dbReference>
<evidence type="ECO:0000256" key="1">
    <source>
        <dbReference type="ARBA" id="ARBA00023002"/>
    </source>
</evidence>
<keyword evidence="1" id="KW-0560">Oxidoreductase</keyword>
<evidence type="ECO:0000313" key="4">
    <source>
        <dbReference type="Proteomes" id="UP000054248"/>
    </source>
</evidence>
<feature type="region of interest" description="Disordered" evidence="2">
    <location>
        <begin position="1"/>
        <end position="20"/>
    </location>
</feature>
<keyword evidence="4" id="KW-1185">Reference proteome</keyword>
<sequence>MASFLSETFPPKSKFNPERDIPDLSGKVVIVTGGKTGIGKHTIQALSLSKNAKVYMAARSKEKAEDAIAELKSLTGKDAVFLQLDLANLDSITKAANEFM</sequence>
<evidence type="ECO:0000256" key="2">
    <source>
        <dbReference type="SAM" id="MobiDB-lite"/>
    </source>
</evidence>
<reference evidence="4" key="2">
    <citation type="submission" date="2015-01" db="EMBL/GenBank/DDBJ databases">
        <title>Evolutionary Origins and Diversification of the Mycorrhizal Mutualists.</title>
        <authorList>
            <consortium name="DOE Joint Genome Institute"/>
            <consortium name="Mycorrhizal Genomics Consortium"/>
            <person name="Kohler A."/>
            <person name="Kuo A."/>
            <person name="Nagy L.G."/>
            <person name="Floudas D."/>
            <person name="Copeland A."/>
            <person name="Barry K.W."/>
            <person name="Cichocki N."/>
            <person name="Veneault-Fourrey C."/>
            <person name="LaButti K."/>
            <person name="Lindquist E.A."/>
            <person name="Lipzen A."/>
            <person name="Lundell T."/>
            <person name="Morin E."/>
            <person name="Murat C."/>
            <person name="Riley R."/>
            <person name="Ohm R."/>
            <person name="Sun H."/>
            <person name="Tunlid A."/>
            <person name="Henrissat B."/>
            <person name="Grigoriev I.V."/>
            <person name="Hibbett D.S."/>
            <person name="Martin F."/>
        </authorList>
    </citation>
    <scope>NUCLEOTIDE SEQUENCE [LARGE SCALE GENOMIC DNA]</scope>
    <source>
        <strain evidence="4">MUT 4182</strain>
    </source>
</reference>
<dbReference type="PANTHER" id="PTHR43157:SF51">
    <property type="entry name" value="DEHYDROGENASE_REDUCTASE (SDR FAMILY) MEMBER 13-LIKE 1"/>
    <property type="match status" value="1"/>
</dbReference>
<feature type="non-terminal residue" evidence="3">
    <location>
        <position position="100"/>
    </location>
</feature>
<evidence type="ECO:0000313" key="3">
    <source>
        <dbReference type="EMBL" id="KIO29194.1"/>
    </source>
</evidence>
<evidence type="ECO:0008006" key="5">
    <source>
        <dbReference type="Google" id="ProtNLM"/>
    </source>
</evidence>
<dbReference type="GO" id="GO:0016491">
    <property type="term" value="F:oxidoreductase activity"/>
    <property type="evidence" value="ECO:0007669"/>
    <property type="project" value="UniProtKB-KW"/>
</dbReference>
<organism evidence="3 4">
    <name type="scientific">Tulasnella calospora MUT 4182</name>
    <dbReference type="NCBI Taxonomy" id="1051891"/>
    <lineage>
        <taxon>Eukaryota</taxon>
        <taxon>Fungi</taxon>
        <taxon>Dikarya</taxon>
        <taxon>Basidiomycota</taxon>
        <taxon>Agaricomycotina</taxon>
        <taxon>Agaricomycetes</taxon>
        <taxon>Cantharellales</taxon>
        <taxon>Tulasnellaceae</taxon>
        <taxon>Tulasnella</taxon>
    </lineage>
</organism>
<dbReference type="AlphaFoldDB" id="A0A0C3QPF0"/>
<dbReference type="HOGENOM" id="CLU_010194_44_9_1"/>
<name>A0A0C3QPF0_9AGAM</name>